<dbReference type="AlphaFoldDB" id="A0A1E3UGN9"/>
<comment type="caution">
    <text evidence="1">The sequence shown here is derived from an EMBL/GenBank/DDBJ whole genome shotgun (WGS) entry which is preliminary data.</text>
</comment>
<accession>A0A1E3UGN9</accession>
<dbReference type="OrthoDB" id="1733540at2"/>
<name>A0A1E3UGN9_9FIRM</name>
<gene>
    <name evidence="1" type="ORF">BEI59_16340</name>
</gene>
<evidence type="ECO:0000313" key="2">
    <source>
        <dbReference type="Proteomes" id="UP000094271"/>
    </source>
</evidence>
<organism evidence="1 2">
    <name type="scientific">Eisenbergiella tayi</name>
    <dbReference type="NCBI Taxonomy" id="1432052"/>
    <lineage>
        <taxon>Bacteria</taxon>
        <taxon>Bacillati</taxon>
        <taxon>Bacillota</taxon>
        <taxon>Clostridia</taxon>
        <taxon>Lachnospirales</taxon>
        <taxon>Lachnospiraceae</taxon>
        <taxon>Eisenbergiella</taxon>
    </lineage>
</organism>
<proteinExistence type="predicted"/>
<dbReference type="EMBL" id="MEHA01000011">
    <property type="protein sequence ID" value="ODR50421.1"/>
    <property type="molecule type" value="Genomic_DNA"/>
</dbReference>
<protein>
    <submittedName>
        <fullName evidence="1">Uncharacterized protein</fullName>
    </submittedName>
</protein>
<reference evidence="1 2" key="1">
    <citation type="submission" date="2016-08" db="EMBL/GenBank/DDBJ databases">
        <authorList>
            <person name="Seilhamer J.J."/>
        </authorList>
    </citation>
    <scope>NUCLEOTIDE SEQUENCE [LARGE SCALE GENOMIC DNA]</scope>
    <source>
        <strain evidence="1 2">NML150140-1</strain>
    </source>
</reference>
<dbReference type="RefSeq" id="WP_069431757.1">
    <property type="nucleotide sequence ID" value="NZ_MEHA01000011.1"/>
</dbReference>
<sequence>MGKRYYDNYDYEEAYKEQCKKLEEAEMERWMKEGWVNCLYRTSTYKSTNTESNTTLLESMVYPSFKFKADMPKTEKKRETSPSQSNLNDKNARRYLIRLANINFGKGDIWATFGWNNGLLPKTYEDAKKDVVNFIRRINRKRKKLGLENAKYIYIIAFEEYTRPHFHLLISGGIDRDELERMWGKCDRPNTRNISPDENFLLTGLATYITQNPHGTKRWCPSKNLKKPDEPKRSYSKFRKAKVEKMAFDSSVLQAEMEKAYPGFTFLDAEVKHNGVNAAFYIYARMIKKGEKPKGKPQKRKRGNKA</sequence>
<evidence type="ECO:0000313" key="1">
    <source>
        <dbReference type="EMBL" id="ODR50421.1"/>
    </source>
</evidence>
<dbReference type="Proteomes" id="UP000094271">
    <property type="component" value="Unassembled WGS sequence"/>
</dbReference>